<dbReference type="EMBL" id="JBJURJ010000003">
    <property type="protein sequence ID" value="MFM9327623.1"/>
    <property type="molecule type" value="Genomic_DNA"/>
</dbReference>
<proteinExistence type="predicted"/>
<accession>A0ACC7NSN8</accession>
<sequence length="344" mass="36878">MKKRLLVWGGGAAALLLFSVIVSLSLGSARLPLAEVWRILFSRVPQLGSWITPDWPAAHEQIIFKIRMSRVVLAILVGAALGAAGTGFQGVLRNPLADPYTLGVASGCSVGAAFLILFGYQQALGQWTVPLVAFLTGSLTLGAVFRLSSHGGKTRIETMVLSGVVVSAFLSSFVSLMVSMSNQVVNEILYWLMGSLSMRNWSYSQILLPYAVVGFAILCAYVRQLNLMALGERQAAYMGVDLERTKLIVLLVSTLLTAAAVSVCGVIGFVGLVVPHLVRLTVGPDYRLILPLSALVGGIYVLWADTLARMVLSPKEIPLGVVTALLGAPFFAYLLQKRKIRSGT</sequence>
<protein>
    <submittedName>
        <fullName evidence="1">FecCD family ABC transporter permease</fullName>
    </submittedName>
</protein>
<evidence type="ECO:0000313" key="2">
    <source>
        <dbReference type="Proteomes" id="UP001631969"/>
    </source>
</evidence>
<keyword evidence="2" id="KW-1185">Reference proteome</keyword>
<gene>
    <name evidence="1" type="ORF">ACI1P1_04830</name>
</gene>
<dbReference type="Proteomes" id="UP001631969">
    <property type="component" value="Unassembled WGS sequence"/>
</dbReference>
<name>A0ACC7NSN8_9BACL</name>
<reference evidence="1" key="1">
    <citation type="submission" date="2024-12" db="EMBL/GenBank/DDBJ databases">
        <authorList>
            <person name="Wu N."/>
        </authorList>
    </citation>
    <scope>NUCLEOTIDE SEQUENCE</scope>
    <source>
        <strain evidence="1">P15</strain>
    </source>
</reference>
<comment type="caution">
    <text evidence="1">The sequence shown here is derived from an EMBL/GenBank/DDBJ whole genome shotgun (WGS) entry which is preliminary data.</text>
</comment>
<organism evidence="1 2">
    <name type="scientific">Paenibacillus mesotrionivorans</name>
    <dbReference type="NCBI Taxonomy" id="3160968"/>
    <lineage>
        <taxon>Bacteria</taxon>
        <taxon>Bacillati</taxon>
        <taxon>Bacillota</taxon>
        <taxon>Bacilli</taxon>
        <taxon>Bacillales</taxon>
        <taxon>Paenibacillaceae</taxon>
        <taxon>Paenibacillus</taxon>
    </lineage>
</organism>
<evidence type="ECO:0000313" key="1">
    <source>
        <dbReference type="EMBL" id="MFM9327623.1"/>
    </source>
</evidence>